<dbReference type="AlphaFoldDB" id="A0A199VB05"/>
<evidence type="ECO:0000256" key="2">
    <source>
        <dbReference type="SAM" id="SignalP"/>
    </source>
</evidence>
<evidence type="ECO:0000256" key="1">
    <source>
        <dbReference type="SAM" id="MobiDB-lite"/>
    </source>
</evidence>
<organism evidence="3 4">
    <name type="scientific">Ananas comosus</name>
    <name type="common">Pineapple</name>
    <name type="synonym">Ananas ananas</name>
    <dbReference type="NCBI Taxonomy" id="4615"/>
    <lineage>
        <taxon>Eukaryota</taxon>
        <taxon>Viridiplantae</taxon>
        <taxon>Streptophyta</taxon>
        <taxon>Embryophyta</taxon>
        <taxon>Tracheophyta</taxon>
        <taxon>Spermatophyta</taxon>
        <taxon>Magnoliopsida</taxon>
        <taxon>Liliopsida</taxon>
        <taxon>Poales</taxon>
        <taxon>Bromeliaceae</taxon>
        <taxon>Bromelioideae</taxon>
        <taxon>Ananas</taxon>
    </lineage>
</organism>
<comment type="caution">
    <text evidence="3">The sequence shown here is derived from an EMBL/GenBank/DDBJ whole genome shotgun (WGS) entry which is preliminary data.</text>
</comment>
<dbReference type="EMBL" id="LSRQ01002462">
    <property type="protein sequence ID" value="OAY74193.1"/>
    <property type="molecule type" value="Genomic_DNA"/>
</dbReference>
<feature type="chain" id="PRO_5008285789" evidence="2">
    <location>
        <begin position="28"/>
        <end position="402"/>
    </location>
</feature>
<sequence>MASGARTSLLDIFLLLFFLLSLHLGCCFSPSRSQDDPDRSAVRRGERFLLFPLPSRVRPDSDSDSGDARPDRNGGLGLGLSLTSVRSYLRRFFSVPKRGGREDIRSPPVDLSPCPAVPASRPTNPLRPGRQASRRPTALPSGYEAHVVRVPRGRLRLLGVRRGADEAPPPGAPPGHEALLSELSDADSGKNIVRIIFLSGWKGRAPPTVRRILKVHNTQRTLARFEEYRDLVRSRAARRAAARNSSAASPTGTSAALLLLDDAVLAGAGVREPLLLHLRDRAPRLAGKQADLDGIATHASSWAPRLAARRPGREFAYLRARRAMLVCRVVRAGGAQRERERERGRATGSRGEGGGRGVRLGGGGGRAAVGVQSQGCAAVLRNCLLGMSASTSASASASTSTS</sequence>
<keyword evidence="2" id="KW-0732">Signal</keyword>
<feature type="region of interest" description="Disordered" evidence="1">
    <location>
        <begin position="54"/>
        <end position="76"/>
    </location>
</feature>
<evidence type="ECO:0000313" key="4">
    <source>
        <dbReference type="Proteomes" id="UP000092600"/>
    </source>
</evidence>
<feature type="signal peptide" evidence="2">
    <location>
        <begin position="1"/>
        <end position="27"/>
    </location>
</feature>
<feature type="compositionally biased region" description="Basic and acidic residues" evidence="1">
    <location>
        <begin position="336"/>
        <end position="345"/>
    </location>
</feature>
<gene>
    <name evidence="3" type="ORF">ACMD2_21502</name>
</gene>
<feature type="region of interest" description="Disordered" evidence="1">
    <location>
        <begin position="336"/>
        <end position="361"/>
    </location>
</feature>
<dbReference type="PANTHER" id="PTHR31681">
    <property type="entry name" value="C2H2-LIKE ZINC FINGER PROTEIN"/>
    <property type="match status" value="1"/>
</dbReference>
<feature type="region of interest" description="Disordered" evidence="1">
    <location>
        <begin position="103"/>
        <end position="138"/>
    </location>
</feature>
<protein>
    <submittedName>
        <fullName evidence="3">Uncharacterized protein</fullName>
    </submittedName>
</protein>
<feature type="compositionally biased region" description="Gly residues" evidence="1">
    <location>
        <begin position="350"/>
        <end position="361"/>
    </location>
</feature>
<accession>A0A199VB05</accession>
<feature type="compositionally biased region" description="Basic and acidic residues" evidence="1">
    <location>
        <begin position="57"/>
        <end position="72"/>
    </location>
</feature>
<name>A0A199VB05_ANACO</name>
<dbReference type="STRING" id="4615.A0A199VB05"/>
<proteinExistence type="predicted"/>
<dbReference type="Proteomes" id="UP000092600">
    <property type="component" value="Unassembled WGS sequence"/>
</dbReference>
<reference evidence="3 4" key="1">
    <citation type="journal article" date="2016" name="DNA Res.">
        <title>The draft genome of MD-2 pineapple using hybrid error correction of long reads.</title>
        <authorList>
            <person name="Redwan R.M."/>
            <person name="Saidin A."/>
            <person name="Kumar S.V."/>
        </authorList>
    </citation>
    <scope>NUCLEOTIDE SEQUENCE [LARGE SCALE GENOMIC DNA]</scope>
    <source>
        <strain evidence="4">cv. MD2</strain>
        <tissue evidence="3">Leaf</tissue>
    </source>
</reference>
<dbReference type="PANTHER" id="PTHR31681:SF104">
    <property type="entry name" value="OS03G0264600 PROTEIN"/>
    <property type="match status" value="1"/>
</dbReference>
<evidence type="ECO:0000313" key="3">
    <source>
        <dbReference type="EMBL" id="OAY74193.1"/>
    </source>
</evidence>